<dbReference type="GO" id="GO:0006518">
    <property type="term" value="P:peptide metabolic process"/>
    <property type="evidence" value="ECO:0007669"/>
    <property type="project" value="TreeGrafter"/>
</dbReference>
<dbReference type="Gene3D" id="1.10.1370.10">
    <property type="entry name" value="Neurolysin, domain 3"/>
    <property type="match status" value="1"/>
</dbReference>
<dbReference type="Gene3D" id="3.40.390.10">
    <property type="entry name" value="Collagenase (Catalytic Domain)"/>
    <property type="match status" value="1"/>
</dbReference>
<feature type="domain" description="Oligopeptidase A N-terminal" evidence="11">
    <location>
        <begin position="29"/>
        <end position="152"/>
    </location>
</feature>
<dbReference type="AlphaFoldDB" id="A0A485LA61"/>
<comment type="catalytic activity">
    <reaction evidence="7">
        <text>Hydrolysis of oligopeptides, with broad specificity. Gly or Ala commonly occur as P1 or P1' residues, but more distant residues are also important, as is shown by the fact that Z-Gly-Pro-Gly-|-Gly-Pro-Ala is cleaved, but not Z-(Gly)(5).</text>
        <dbReference type="EC" id="3.4.24.70"/>
    </reaction>
</comment>
<evidence type="ECO:0000259" key="10">
    <source>
        <dbReference type="Pfam" id="PF01432"/>
    </source>
</evidence>
<organism evidence="13 14">
    <name type="scientific">Aphanomyces stellatus</name>
    <dbReference type="NCBI Taxonomy" id="120398"/>
    <lineage>
        <taxon>Eukaryota</taxon>
        <taxon>Sar</taxon>
        <taxon>Stramenopiles</taxon>
        <taxon>Oomycota</taxon>
        <taxon>Saprolegniomycetes</taxon>
        <taxon>Saprolegniales</taxon>
        <taxon>Verrucalvaceae</taxon>
        <taxon>Aphanomyces</taxon>
    </lineage>
</organism>
<dbReference type="Pfam" id="PF01432">
    <property type="entry name" value="Peptidase_M3"/>
    <property type="match status" value="1"/>
</dbReference>
<keyword evidence="6 9" id="KW-0482">Metalloprotease</keyword>
<dbReference type="InterPro" id="IPR024077">
    <property type="entry name" value="Neurolysin/TOP_dom2"/>
</dbReference>
<evidence type="ECO:0000256" key="4">
    <source>
        <dbReference type="ARBA" id="ARBA00022801"/>
    </source>
</evidence>
<gene>
    <name evidence="13" type="primary">Aste57867_18371</name>
    <name evidence="12" type="ORF">As57867_018309</name>
    <name evidence="13" type="ORF">ASTE57867_18371</name>
</gene>
<keyword evidence="4 9" id="KW-0378">Hydrolase</keyword>
<dbReference type="GO" id="GO:0046872">
    <property type="term" value="F:metal ion binding"/>
    <property type="evidence" value="ECO:0007669"/>
    <property type="project" value="UniProtKB-UniRule"/>
</dbReference>
<dbReference type="EMBL" id="CAADRA010006409">
    <property type="protein sequence ID" value="VFT95107.1"/>
    <property type="molecule type" value="Genomic_DNA"/>
</dbReference>
<dbReference type="InterPro" id="IPR024079">
    <property type="entry name" value="MetalloPept_cat_dom_sf"/>
</dbReference>
<dbReference type="InterPro" id="IPR001567">
    <property type="entry name" value="Pept_M3A_M3B_dom"/>
</dbReference>
<dbReference type="SUPFAM" id="SSF55486">
    <property type="entry name" value="Metalloproteases ('zincins'), catalytic domain"/>
    <property type="match status" value="1"/>
</dbReference>
<evidence type="ECO:0000256" key="8">
    <source>
        <dbReference type="ARBA" id="ARBA00026100"/>
    </source>
</evidence>
<dbReference type="EMBL" id="VJMH01006388">
    <property type="protein sequence ID" value="KAF0690224.1"/>
    <property type="molecule type" value="Genomic_DNA"/>
</dbReference>
<dbReference type="GO" id="GO:0006508">
    <property type="term" value="P:proteolysis"/>
    <property type="evidence" value="ECO:0007669"/>
    <property type="project" value="UniProtKB-KW"/>
</dbReference>
<dbReference type="PANTHER" id="PTHR11804">
    <property type="entry name" value="PROTEASE M3 THIMET OLIGOPEPTIDASE-RELATED"/>
    <property type="match status" value="1"/>
</dbReference>
<keyword evidence="3 9" id="KW-0479">Metal-binding</keyword>
<dbReference type="OrthoDB" id="534666at2759"/>
<evidence type="ECO:0000313" key="14">
    <source>
        <dbReference type="Proteomes" id="UP000332933"/>
    </source>
</evidence>
<reference evidence="13 14" key="1">
    <citation type="submission" date="2019-03" db="EMBL/GenBank/DDBJ databases">
        <authorList>
            <person name="Gaulin E."/>
            <person name="Dumas B."/>
        </authorList>
    </citation>
    <scope>NUCLEOTIDE SEQUENCE [LARGE SCALE GENOMIC DNA]</scope>
    <source>
        <strain evidence="13">CBS 568.67</strain>
    </source>
</reference>
<evidence type="ECO:0000259" key="11">
    <source>
        <dbReference type="Pfam" id="PF19310"/>
    </source>
</evidence>
<comment type="similarity">
    <text evidence="1 9">Belongs to the peptidase M3 family.</text>
</comment>
<evidence type="ECO:0000256" key="2">
    <source>
        <dbReference type="ARBA" id="ARBA00022670"/>
    </source>
</evidence>
<keyword evidence="5 9" id="KW-0862">Zinc</keyword>
<comment type="cofactor">
    <cofactor evidence="9">
        <name>Zn(2+)</name>
        <dbReference type="ChEBI" id="CHEBI:29105"/>
    </cofactor>
    <text evidence="9">Binds 1 zinc ion.</text>
</comment>
<dbReference type="Pfam" id="PF19310">
    <property type="entry name" value="TOP_N"/>
    <property type="match status" value="1"/>
</dbReference>
<dbReference type="Proteomes" id="UP000332933">
    <property type="component" value="Unassembled WGS sequence"/>
</dbReference>
<evidence type="ECO:0000256" key="6">
    <source>
        <dbReference type="ARBA" id="ARBA00023049"/>
    </source>
</evidence>
<evidence type="ECO:0000256" key="5">
    <source>
        <dbReference type="ARBA" id="ARBA00022833"/>
    </source>
</evidence>
<dbReference type="InterPro" id="IPR034005">
    <property type="entry name" value="M3A_DCP"/>
</dbReference>
<proteinExistence type="inferred from homology"/>
<dbReference type="InterPro" id="IPR045090">
    <property type="entry name" value="Pept_M3A_M3B"/>
</dbReference>
<dbReference type="CDD" id="cd06456">
    <property type="entry name" value="M3A_DCP"/>
    <property type="match status" value="1"/>
</dbReference>
<accession>A0A485LA61</accession>
<evidence type="ECO:0000256" key="9">
    <source>
        <dbReference type="RuleBase" id="RU003435"/>
    </source>
</evidence>
<evidence type="ECO:0000313" key="12">
    <source>
        <dbReference type="EMBL" id="KAF0690224.1"/>
    </source>
</evidence>
<dbReference type="PANTHER" id="PTHR11804:SF83">
    <property type="entry name" value="LD37516P"/>
    <property type="match status" value="1"/>
</dbReference>
<feature type="domain" description="Peptidase M3A/M3B catalytic" evidence="10">
    <location>
        <begin position="235"/>
        <end position="693"/>
    </location>
</feature>
<dbReference type="EC" id="3.4.24.70" evidence="8"/>
<dbReference type="GO" id="GO:0004222">
    <property type="term" value="F:metalloendopeptidase activity"/>
    <property type="evidence" value="ECO:0007669"/>
    <property type="project" value="UniProtKB-EC"/>
</dbReference>
<name>A0A485LA61_9STRA</name>
<keyword evidence="2 9" id="KW-0645">Protease</keyword>
<dbReference type="InterPro" id="IPR045666">
    <property type="entry name" value="OpdA_N"/>
</dbReference>
<evidence type="ECO:0000256" key="3">
    <source>
        <dbReference type="ARBA" id="ARBA00022723"/>
    </source>
</evidence>
<reference evidence="12" key="2">
    <citation type="submission" date="2019-06" db="EMBL/GenBank/DDBJ databases">
        <title>Genomics analysis of Aphanomyces spp. identifies a new class of oomycete effector associated with host adaptation.</title>
        <authorList>
            <person name="Gaulin E."/>
        </authorList>
    </citation>
    <scope>NUCLEOTIDE SEQUENCE</scope>
    <source>
        <strain evidence="12">CBS 578.67</strain>
    </source>
</reference>
<evidence type="ECO:0000256" key="1">
    <source>
        <dbReference type="ARBA" id="ARBA00006040"/>
    </source>
</evidence>
<keyword evidence="14" id="KW-1185">Reference proteome</keyword>
<sequence>MGPRAAAANATPLSFLSMRPAEIADALRAAIDETTFDLNSFEDDMADPAAEFTWESVMDRLEIIDDPLDRLWPALLHLIKVMNSPELRAVEAEMREQVTAIQSRYTQSPVIFHAMGRLCASDECAMYSPEQKRILERRIQKCILHGVAVDEPDKDRFNEMQLRLKQLSMAYSNNMFDAIKEFSILVVDPGELKGVPASALALYAQNAVAAGYDEATAANGPWKLTLDRPAFTPFIKNCANRSLREQMYRAHCTIASAPPHDNAVVIQEILQLRTQCARLLGFPSYAELSLATKMAQSVAAVDDMIESLRIKSLSVSQAEVVKLEAYAAAHGQSEPLKPWDTSYWAEQVRKDEFTVDMEAIKKYFPLHQVLDGLFGLIERLYGVRIQPSNDHGQLWHPDVRCYDLRAMEQPGNPIVAILFVDLFMRPGQKQGGSWMEAFTGRSKVLGTESQPIRAPAIGLILNFPAPVGDEPSLLSFKHVKDLFTVFGYGLRSAFTTANYTASSRSSGIEFDCTDVPGSFMEKFCQHRETMKLISGHVDSGDQLPDELFDKVLAADQFMDATNFLWQLFVSATDLALHHVYDPFTTTEESIFDLQAELAPRFRVIDQIEGDRTMCRIGQIFARGYGAGYFSYTWSEMLSSDAFAVFEDQNKWETSGRHFRDTMLALVGIYDPTKVFEMFRGRKPNASALLKQRGIE</sequence>
<protein>
    <recommendedName>
        <fullName evidence="8">oligopeptidase A</fullName>
        <ecNumber evidence="8">3.4.24.70</ecNumber>
    </recommendedName>
</protein>
<evidence type="ECO:0000256" key="7">
    <source>
        <dbReference type="ARBA" id="ARBA00024603"/>
    </source>
</evidence>
<evidence type="ECO:0000313" key="13">
    <source>
        <dbReference type="EMBL" id="VFT95107.1"/>
    </source>
</evidence>